<organism evidence="2 3">
    <name type="scientific">Flavobacterium cerinum</name>
    <dbReference type="NCBI Taxonomy" id="2502784"/>
    <lineage>
        <taxon>Bacteria</taxon>
        <taxon>Pseudomonadati</taxon>
        <taxon>Bacteroidota</taxon>
        <taxon>Flavobacteriia</taxon>
        <taxon>Flavobacteriales</taxon>
        <taxon>Flavobacteriaceae</taxon>
        <taxon>Flavobacterium</taxon>
    </lineage>
</organism>
<keyword evidence="3" id="KW-1185">Reference proteome</keyword>
<dbReference type="Gene3D" id="2.60.120.10">
    <property type="entry name" value="Jelly Rolls"/>
    <property type="match status" value="1"/>
</dbReference>
<dbReference type="Proteomes" id="UP001059844">
    <property type="component" value="Chromosome"/>
</dbReference>
<dbReference type="RefSeq" id="WP_256552659.1">
    <property type="nucleotide sequence ID" value="NZ_CP101751.1"/>
</dbReference>
<dbReference type="SUPFAM" id="SSF51182">
    <property type="entry name" value="RmlC-like cupins"/>
    <property type="match status" value="1"/>
</dbReference>
<proteinExistence type="predicted"/>
<evidence type="ECO:0000313" key="2">
    <source>
        <dbReference type="EMBL" id="UUC47024.1"/>
    </source>
</evidence>
<evidence type="ECO:0000259" key="1">
    <source>
        <dbReference type="Pfam" id="PF05523"/>
    </source>
</evidence>
<protein>
    <submittedName>
        <fullName evidence="2">WxcM-like domain-containing protein</fullName>
    </submittedName>
</protein>
<reference evidence="2" key="1">
    <citation type="submission" date="2022-07" db="EMBL/GenBank/DDBJ databases">
        <title>Isolation, identification, and degradation of a PFOSA degrading strain from sewage treatment plant.</title>
        <authorList>
            <person name="Zhang L."/>
            <person name="Huo Y."/>
        </authorList>
    </citation>
    <scope>NUCLEOTIDE SEQUENCE</scope>
    <source>
        <strain evidence="2">C1</strain>
    </source>
</reference>
<dbReference type="Pfam" id="PF05523">
    <property type="entry name" value="FdtA"/>
    <property type="match status" value="1"/>
</dbReference>
<dbReference type="InterPro" id="IPR014710">
    <property type="entry name" value="RmlC-like_jellyroll"/>
</dbReference>
<dbReference type="InterPro" id="IPR008894">
    <property type="entry name" value="QdtA_cupin_dom"/>
</dbReference>
<evidence type="ECO:0000313" key="3">
    <source>
        <dbReference type="Proteomes" id="UP001059844"/>
    </source>
</evidence>
<gene>
    <name evidence="2" type="ORF">NOX80_07425</name>
</gene>
<name>A0ABY5IWJ2_9FLAO</name>
<dbReference type="InterPro" id="IPR011051">
    <property type="entry name" value="RmlC_Cupin_sf"/>
</dbReference>
<feature type="domain" description="Sugar 3,4-ketoisomerase QdtA cupin" evidence="1">
    <location>
        <begin position="7"/>
        <end position="136"/>
    </location>
</feature>
<sequence>MKPQLFKGDLFSDTRGKLSFNNGFDASVIKRIYCIENTDTEFIRAWTGHRIEQRWFAATSGKFEIKLIEIDNWDNPGKNLTPFCFELSEGALDIVHVPAGYVSSIQAIEEGSKLLVMADYLWGEVKDEYRFDKDYFEQ</sequence>
<dbReference type="EMBL" id="CP101751">
    <property type="protein sequence ID" value="UUC47024.1"/>
    <property type="molecule type" value="Genomic_DNA"/>
</dbReference>
<accession>A0ABY5IWJ2</accession>